<dbReference type="AlphaFoldDB" id="A0A917S9A7"/>
<dbReference type="Proteomes" id="UP000613840">
    <property type="component" value="Unassembled WGS sequence"/>
</dbReference>
<gene>
    <name evidence="1" type="ORF">GCM10011575_24980</name>
</gene>
<organism evidence="1 2">
    <name type="scientific">Microlunatus endophyticus</name>
    <dbReference type="NCBI Taxonomy" id="1716077"/>
    <lineage>
        <taxon>Bacteria</taxon>
        <taxon>Bacillati</taxon>
        <taxon>Actinomycetota</taxon>
        <taxon>Actinomycetes</taxon>
        <taxon>Propionibacteriales</taxon>
        <taxon>Propionibacteriaceae</taxon>
        <taxon>Microlunatus</taxon>
    </lineage>
</organism>
<comment type="caution">
    <text evidence="1">The sequence shown here is derived from an EMBL/GenBank/DDBJ whole genome shotgun (WGS) entry which is preliminary data.</text>
</comment>
<evidence type="ECO:0000313" key="1">
    <source>
        <dbReference type="EMBL" id="GGL65589.1"/>
    </source>
</evidence>
<dbReference type="RefSeq" id="WP_188895669.1">
    <property type="nucleotide sequence ID" value="NZ_BMMZ01000005.1"/>
</dbReference>
<reference evidence="1" key="2">
    <citation type="submission" date="2020-09" db="EMBL/GenBank/DDBJ databases">
        <authorList>
            <person name="Sun Q."/>
            <person name="Zhou Y."/>
        </authorList>
    </citation>
    <scope>NUCLEOTIDE SEQUENCE</scope>
    <source>
        <strain evidence="1">CGMCC 4.7306</strain>
    </source>
</reference>
<proteinExistence type="predicted"/>
<keyword evidence="2" id="KW-1185">Reference proteome</keyword>
<accession>A0A917S9A7</accession>
<name>A0A917S9A7_9ACTN</name>
<dbReference type="EMBL" id="BMMZ01000005">
    <property type="protein sequence ID" value="GGL65589.1"/>
    <property type="molecule type" value="Genomic_DNA"/>
</dbReference>
<evidence type="ECO:0000313" key="2">
    <source>
        <dbReference type="Proteomes" id="UP000613840"/>
    </source>
</evidence>
<protein>
    <submittedName>
        <fullName evidence="1">Uncharacterized protein</fullName>
    </submittedName>
</protein>
<sequence length="158" mass="18067">MGVQLGLCLLAILIMAGLPILVLLGHESAIRGLERVIAQLGGRRIEQRREHHRNVRALKHQHGTPIERLSADLRRLRFLIQHSEHHSASQQEALRRAYDAVLADTCRMLSLEHELDRPTAGLERDIERVRIEANLESRGIVLTPPRRHDQNHDQNADH</sequence>
<reference evidence="1" key="1">
    <citation type="journal article" date="2014" name="Int. J. Syst. Evol. Microbiol.">
        <title>Complete genome sequence of Corynebacterium casei LMG S-19264T (=DSM 44701T), isolated from a smear-ripened cheese.</title>
        <authorList>
            <consortium name="US DOE Joint Genome Institute (JGI-PGF)"/>
            <person name="Walter F."/>
            <person name="Albersmeier A."/>
            <person name="Kalinowski J."/>
            <person name="Ruckert C."/>
        </authorList>
    </citation>
    <scope>NUCLEOTIDE SEQUENCE</scope>
    <source>
        <strain evidence="1">CGMCC 4.7306</strain>
    </source>
</reference>